<feature type="transmembrane region" description="Helical" evidence="1">
    <location>
        <begin position="38"/>
        <end position="57"/>
    </location>
</feature>
<dbReference type="Proteomes" id="UP001152622">
    <property type="component" value="Chromosome 16"/>
</dbReference>
<sequence length="455" mass="44058">MVLLVMGTPGDQEVLTVEAVDVGWISAVVVAVTSTDGVMEAVVAGVMIITGGTVLVVEVTTPVKAAIVVFFVVMGGCVVGVVGTGDRVIRSAGGGVVEGRAGETVVDIVSSGTVGTGLSEVISEMTSGLVPGVVELVVVKALTVVTDSVECVVEGLGVVTPSVYVGVEVVAVMRDVSETIKGGVLVVVVEMGVAKLTVASVTASEGEAGGTGSVLVLTGASMELVDRPTVGAGGEKRVVLGVISVVATGLVVVAVDVVGVVAVAEAVVGVVVVVVLVVAVSEVMAVGEMGLVLSVVLTRLVGRAVDVFSDVRDTGTSGIVGGTGGSWGVVLRVKGSTGVGVPVSFSGAKVVTVRVVTGREVTVGEVAVVDGSLSVTAGTLAVVLDVSLAAVTGEAGEAVGVVECAVEVLGGVECAVEAAAVAGAAAVEVTAAGGGAVLRGGVGATATGGLMPEDK</sequence>
<organism evidence="2 3">
    <name type="scientific">Synaphobranchus kaupii</name>
    <name type="common">Kaup's arrowtooth eel</name>
    <dbReference type="NCBI Taxonomy" id="118154"/>
    <lineage>
        <taxon>Eukaryota</taxon>
        <taxon>Metazoa</taxon>
        <taxon>Chordata</taxon>
        <taxon>Craniata</taxon>
        <taxon>Vertebrata</taxon>
        <taxon>Euteleostomi</taxon>
        <taxon>Actinopterygii</taxon>
        <taxon>Neopterygii</taxon>
        <taxon>Teleostei</taxon>
        <taxon>Anguilliformes</taxon>
        <taxon>Synaphobranchidae</taxon>
        <taxon>Synaphobranchus</taxon>
    </lineage>
</organism>
<accession>A0A9Q1EJL6</accession>
<reference evidence="2" key="1">
    <citation type="journal article" date="2023" name="Science">
        <title>Genome structures resolve the early diversification of teleost fishes.</title>
        <authorList>
            <person name="Parey E."/>
            <person name="Louis A."/>
            <person name="Montfort J."/>
            <person name="Bouchez O."/>
            <person name="Roques C."/>
            <person name="Iampietro C."/>
            <person name="Lluch J."/>
            <person name="Castinel A."/>
            <person name="Donnadieu C."/>
            <person name="Desvignes T."/>
            <person name="Floi Bucao C."/>
            <person name="Jouanno E."/>
            <person name="Wen M."/>
            <person name="Mejri S."/>
            <person name="Dirks R."/>
            <person name="Jansen H."/>
            <person name="Henkel C."/>
            <person name="Chen W.J."/>
            <person name="Zahm M."/>
            <person name="Cabau C."/>
            <person name="Klopp C."/>
            <person name="Thompson A.W."/>
            <person name="Robinson-Rechavi M."/>
            <person name="Braasch I."/>
            <person name="Lecointre G."/>
            <person name="Bobe J."/>
            <person name="Postlethwait J.H."/>
            <person name="Berthelot C."/>
            <person name="Roest Crollius H."/>
            <person name="Guiguen Y."/>
        </authorList>
    </citation>
    <scope>NUCLEOTIDE SEQUENCE</scope>
    <source>
        <strain evidence="2">WJC10195</strain>
    </source>
</reference>
<name>A0A9Q1EJL6_SYNKA</name>
<evidence type="ECO:0000256" key="1">
    <source>
        <dbReference type="SAM" id="Phobius"/>
    </source>
</evidence>
<feature type="transmembrane region" description="Helical" evidence="1">
    <location>
        <begin position="63"/>
        <end position="82"/>
    </location>
</feature>
<feature type="transmembrane region" description="Helical" evidence="1">
    <location>
        <begin position="270"/>
        <end position="293"/>
    </location>
</feature>
<keyword evidence="1" id="KW-1133">Transmembrane helix</keyword>
<keyword evidence="1" id="KW-0472">Membrane</keyword>
<evidence type="ECO:0000313" key="2">
    <source>
        <dbReference type="EMBL" id="KAJ8340069.1"/>
    </source>
</evidence>
<proteinExistence type="predicted"/>
<keyword evidence="3" id="KW-1185">Reference proteome</keyword>
<gene>
    <name evidence="2" type="ORF">SKAU_G00347020</name>
</gene>
<protein>
    <submittedName>
        <fullName evidence="2">Uncharacterized protein</fullName>
    </submittedName>
</protein>
<comment type="caution">
    <text evidence="2">The sequence shown here is derived from an EMBL/GenBank/DDBJ whole genome shotgun (WGS) entry which is preliminary data.</text>
</comment>
<dbReference type="AlphaFoldDB" id="A0A9Q1EJL6"/>
<feature type="transmembrane region" description="Helical" evidence="1">
    <location>
        <begin position="238"/>
        <end position="264"/>
    </location>
</feature>
<dbReference type="EMBL" id="JAINUF010000016">
    <property type="protein sequence ID" value="KAJ8340069.1"/>
    <property type="molecule type" value="Genomic_DNA"/>
</dbReference>
<evidence type="ECO:0000313" key="3">
    <source>
        <dbReference type="Proteomes" id="UP001152622"/>
    </source>
</evidence>
<keyword evidence="1" id="KW-0812">Transmembrane</keyword>